<dbReference type="GO" id="GO:0005829">
    <property type="term" value="C:cytosol"/>
    <property type="evidence" value="ECO:0007669"/>
    <property type="project" value="TreeGrafter"/>
</dbReference>
<protein>
    <submittedName>
        <fullName evidence="1">Cof-type HAD-IIB family hydrolase</fullName>
    </submittedName>
</protein>
<gene>
    <name evidence="1" type="ORF">DP114_01565</name>
</gene>
<dbReference type="GO" id="GO:0016791">
    <property type="term" value="F:phosphatase activity"/>
    <property type="evidence" value="ECO:0007669"/>
    <property type="project" value="TreeGrafter"/>
</dbReference>
<dbReference type="PANTHER" id="PTHR10000:SF8">
    <property type="entry name" value="HAD SUPERFAMILY HYDROLASE-LIKE, TYPE 3"/>
    <property type="match status" value="1"/>
</dbReference>
<dbReference type="Gene3D" id="3.30.1240.10">
    <property type="match status" value="1"/>
</dbReference>
<dbReference type="GO" id="GO:0000287">
    <property type="term" value="F:magnesium ion binding"/>
    <property type="evidence" value="ECO:0007669"/>
    <property type="project" value="TreeGrafter"/>
</dbReference>
<dbReference type="SFLD" id="SFLDS00003">
    <property type="entry name" value="Haloacid_Dehalogenase"/>
    <property type="match status" value="1"/>
</dbReference>
<dbReference type="Proteomes" id="UP000503129">
    <property type="component" value="Chromosome"/>
</dbReference>
<keyword evidence="1" id="KW-0378">Hydrolase</keyword>
<dbReference type="EMBL" id="CP030118">
    <property type="protein sequence ID" value="QDL06769.1"/>
    <property type="molecule type" value="Genomic_DNA"/>
</dbReference>
<evidence type="ECO:0000313" key="2">
    <source>
        <dbReference type="Proteomes" id="UP000503129"/>
    </source>
</evidence>
<dbReference type="KEGG" id="bsen:DP114_01565"/>
<dbReference type="AlphaFoldDB" id="A0A856M9S8"/>
<evidence type="ECO:0000313" key="1">
    <source>
        <dbReference type="EMBL" id="QDL06769.1"/>
    </source>
</evidence>
<dbReference type="SFLD" id="SFLDG01140">
    <property type="entry name" value="C2.B:_Phosphomannomutase_and_P"/>
    <property type="match status" value="1"/>
</dbReference>
<dbReference type="PROSITE" id="PS01228">
    <property type="entry name" value="COF_1"/>
    <property type="match status" value="1"/>
</dbReference>
<proteinExistence type="predicted"/>
<dbReference type="NCBIfam" id="TIGR01484">
    <property type="entry name" value="HAD-SF-IIB"/>
    <property type="match status" value="1"/>
</dbReference>
<dbReference type="Pfam" id="PF08282">
    <property type="entry name" value="Hydrolase_3"/>
    <property type="match status" value="1"/>
</dbReference>
<dbReference type="RefSeq" id="WP_171975270.1">
    <property type="nucleotide sequence ID" value="NZ_CAWOXK010000001.1"/>
</dbReference>
<dbReference type="InterPro" id="IPR036412">
    <property type="entry name" value="HAD-like_sf"/>
</dbReference>
<accession>A0A856M9S8</accession>
<name>A0A856M9S8_9CYAN</name>
<dbReference type="InterPro" id="IPR000150">
    <property type="entry name" value="Cof"/>
</dbReference>
<keyword evidence="2" id="KW-1185">Reference proteome</keyword>
<dbReference type="SUPFAM" id="SSF56784">
    <property type="entry name" value="HAD-like"/>
    <property type="match status" value="1"/>
</dbReference>
<reference evidence="1 2" key="1">
    <citation type="submission" date="2018-06" db="EMBL/GenBank/DDBJ databases">
        <title>Comparative genomics of Brasilonema spp. strains.</title>
        <authorList>
            <person name="Alvarenga D.O."/>
            <person name="Fiore M.F."/>
            <person name="Varani A.M."/>
        </authorList>
    </citation>
    <scope>NUCLEOTIDE SEQUENCE [LARGE SCALE GENOMIC DNA]</scope>
    <source>
        <strain evidence="1 2">CENA114</strain>
    </source>
</reference>
<dbReference type="PANTHER" id="PTHR10000">
    <property type="entry name" value="PHOSPHOSERINE PHOSPHATASE"/>
    <property type="match status" value="1"/>
</dbReference>
<dbReference type="Gene3D" id="3.40.50.1000">
    <property type="entry name" value="HAD superfamily/HAD-like"/>
    <property type="match status" value="1"/>
</dbReference>
<dbReference type="NCBIfam" id="TIGR00099">
    <property type="entry name" value="Cof-subfamily"/>
    <property type="match status" value="1"/>
</dbReference>
<dbReference type="InterPro" id="IPR023214">
    <property type="entry name" value="HAD_sf"/>
</dbReference>
<organism evidence="1 2">
    <name type="scientific">Brasilonema sennae CENA114</name>
    <dbReference type="NCBI Taxonomy" id="415709"/>
    <lineage>
        <taxon>Bacteria</taxon>
        <taxon>Bacillati</taxon>
        <taxon>Cyanobacteriota</taxon>
        <taxon>Cyanophyceae</taxon>
        <taxon>Nostocales</taxon>
        <taxon>Scytonemataceae</taxon>
        <taxon>Brasilonema</taxon>
        <taxon>Bromeliae group (in: Brasilonema)</taxon>
    </lineage>
</organism>
<sequence length="304" mass="33420">MNPITSPKSPKISLLLADVDGTLVTKEKILTDRARAAVHKLWDAGIRFTITSGRPPLGMKMIVDALKLTEPLAPFNGGLFVYPDFSTLEENVLPATTVQEVIKIITAHHLDVWIYRGKDWFVHERHGPHVDREEWTVKFPPTVVSSFDGLFDNVVKVVGVSDDLDAVAKCETDVQQAFSQKVYCKSRASSGGGEQVSAARSQPYYLDVTHPHANKGAVVDRLSQLLGIPRQEIATIGDMPNDVPMFERSGLSIAMGNANPDVQQQAQYVTTSYEEEGFANAVEWFILGDRHGASNAKFQQSSVG</sequence>
<dbReference type="CDD" id="cd07516">
    <property type="entry name" value="HAD_Pase"/>
    <property type="match status" value="1"/>
</dbReference>
<dbReference type="InterPro" id="IPR006379">
    <property type="entry name" value="HAD-SF_hydro_IIB"/>
</dbReference>